<evidence type="ECO:0000256" key="2">
    <source>
        <dbReference type="SAM" id="Phobius"/>
    </source>
</evidence>
<dbReference type="AlphaFoldDB" id="A0A7S3LAB2"/>
<accession>A0A7S3LAB2</accession>
<sequence length="118" mass="13461">MSRKRARTWSSKNNNRHHHVLGPSITVQESSPDRHHTTSYHHNFEEESKMTAWKKISFVLLALVIGVAMAWIRPAQPKQVETPAMPNFARKTSTLLDNDDIPLENGIHNSRKCGFCMG</sequence>
<feature type="compositionally biased region" description="Basic and acidic residues" evidence="1">
    <location>
        <begin position="31"/>
        <end position="42"/>
    </location>
</feature>
<keyword evidence="2" id="KW-0472">Membrane</keyword>
<name>A0A7S3LAB2_9STRA</name>
<gene>
    <name evidence="3" type="ORF">ACOF00016_LOCUS12218</name>
</gene>
<reference evidence="3" key="1">
    <citation type="submission" date="2021-01" db="EMBL/GenBank/DDBJ databases">
        <authorList>
            <person name="Corre E."/>
            <person name="Pelletier E."/>
            <person name="Niang G."/>
            <person name="Scheremetjew M."/>
            <person name="Finn R."/>
            <person name="Kale V."/>
            <person name="Holt S."/>
            <person name="Cochrane G."/>
            <person name="Meng A."/>
            <person name="Brown T."/>
            <person name="Cohen L."/>
        </authorList>
    </citation>
    <scope>NUCLEOTIDE SEQUENCE</scope>
    <source>
        <strain evidence="3">CCMP127</strain>
    </source>
</reference>
<dbReference type="EMBL" id="HBIM01015454">
    <property type="protein sequence ID" value="CAE0415068.1"/>
    <property type="molecule type" value="Transcribed_RNA"/>
</dbReference>
<keyword evidence="2" id="KW-0812">Transmembrane</keyword>
<feature type="transmembrane region" description="Helical" evidence="2">
    <location>
        <begin position="56"/>
        <end position="72"/>
    </location>
</feature>
<organism evidence="3">
    <name type="scientific">Amphora coffeiformis</name>
    <dbReference type="NCBI Taxonomy" id="265554"/>
    <lineage>
        <taxon>Eukaryota</taxon>
        <taxon>Sar</taxon>
        <taxon>Stramenopiles</taxon>
        <taxon>Ochrophyta</taxon>
        <taxon>Bacillariophyta</taxon>
        <taxon>Bacillariophyceae</taxon>
        <taxon>Bacillariophycidae</taxon>
        <taxon>Thalassiophysales</taxon>
        <taxon>Catenulaceae</taxon>
        <taxon>Amphora</taxon>
    </lineage>
</organism>
<feature type="region of interest" description="Disordered" evidence="1">
    <location>
        <begin position="1"/>
        <end position="42"/>
    </location>
</feature>
<protein>
    <submittedName>
        <fullName evidence="3">Uncharacterized protein</fullName>
    </submittedName>
</protein>
<evidence type="ECO:0000313" key="3">
    <source>
        <dbReference type="EMBL" id="CAE0415068.1"/>
    </source>
</evidence>
<evidence type="ECO:0000256" key="1">
    <source>
        <dbReference type="SAM" id="MobiDB-lite"/>
    </source>
</evidence>
<keyword evidence="2" id="KW-1133">Transmembrane helix</keyword>
<proteinExistence type="predicted"/>